<keyword evidence="2" id="KW-0285">Flavoprotein</keyword>
<dbReference type="PRINTS" id="PR00469">
    <property type="entry name" value="PNDRDTASEII"/>
</dbReference>
<name>A0A096A687_9CORY</name>
<keyword evidence="4" id="KW-0560">Oxidoreductase</keyword>
<dbReference type="AlphaFoldDB" id="A0A096A687"/>
<dbReference type="PANTHER" id="PTHR43557:SF2">
    <property type="entry name" value="RIESKE DOMAIN-CONTAINING PROTEIN-RELATED"/>
    <property type="match status" value="1"/>
</dbReference>
<evidence type="ECO:0000256" key="1">
    <source>
        <dbReference type="ARBA" id="ARBA00001974"/>
    </source>
</evidence>
<evidence type="ECO:0000313" key="6">
    <source>
        <dbReference type="EMBL" id="KGF16384.1"/>
    </source>
</evidence>
<dbReference type="EMBL" id="JRNE01000055">
    <property type="protein sequence ID" value="KGF16384.1"/>
    <property type="molecule type" value="Genomic_DNA"/>
</dbReference>
<dbReference type="Gene3D" id="3.50.50.60">
    <property type="entry name" value="FAD/NAD(P)-binding domain"/>
    <property type="match status" value="2"/>
</dbReference>
<evidence type="ECO:0000313" key="7">
    <source>
        <dbReference type="Proteomes" id="UP000029548"/>
    </source>
</evidence>
<reference evidence="6 7" key="1">
    <citation type="submission" date="2014-07" db="EMBL/GenBank/DDBJ databases">
        <authorList>
            <person name="McCorrison J."/>
            <person name="Sanka R."/>
            <person name="Torralba M."/>
            <person name="Gillis M."/>
            <person name="Haft D.H."/>
            <person name="Methe B."/>
            <person name="Sutton G."/>
            <person name="Nelson K.E."/>
        </authorList>
    </citation>
    <scope>NUCLEOTIDE SEQUENCE [LARGE SCALE GENOMIC DNA]</scope>
    <source>
        <strain evidence="6 7">DNF00450</strain>
    </source>
</reference>
<comment type="cofactor">
    <cofactor evidence="1">
        <name>FAD</name>
        <dbReference type="ChEBI" id="CHEBI:57692"/>
    </cofactor>
</comment>
<dbReference type="GO" id="GO:0016651">
    <property type="term" value="F:oxidoreductase activity, acting on NAD(P)H"/>
    <property type="evidence" value="ECO:0007669"/>
    <property type="project" value="TreeGrafter"/>
</dbReference>
<dbReference type="Pfam" id="PF07992">
    <property type="entry name" value="Pyr_redox_2"/>
    <property type="match status" value="1"/>
</dbReference>
<gene>
    <name evidence="6" type="ORF">HMPREF1650_07840</name>
</gene>
<evidence type="ECO:0000256" key="4">
    <source>
        <dbReference type="ARBA" id="ARBA00023002"/>
    </source>
</evidence>
<evidence type="ECO:0000256" key="2">
    <source>
        <dbReference type="ARBA" id="ARBA00022630"/>
    </source>
</evidence>
<dbReference type="InterPro" id="IPR023753">
    <property type="entry name" value="FAD/NAD-binding_dom"/>
</dbReference>
<evidence type="ECO:0000256" key="3">
    <source>
        <dbReference type="ARBA" id="ARBA00022827"/>
    </source>
</evidence>
<dbReference type="SUPFAM" id="SSF51905">
    <property type="entry name" value="FAD/NAD(P)-binding domain"/>
    <property type="match status" value="2"/>
</dbReference>
<keyword evidence="3" id="KW-0274">FAD</keyword>
<dbReference type="PRINTS" id="PR00368">
    <property type="entry name" value="FADPNR"/>
</dbReference>
<sequence length="377" mass="38909">MTHAHVVGGGPAGWAAARQLARAGWSVDLHADEPHHPYNRVEVSKSLLAGTAKVSDHGLGAVPDGVTVHVGDRIVVKHGKLVRGSDGAELTGPAVLATGAVPRSIASLDDAHLLRTADDAARLRESIRDGDRVEVIGAGVLGMEAASSLLDAGHRVRVHDLAPEIMGRMVPADAARWLRGAHERRGVEFALGGAAEPDAGAVTVVAIGVRPDTELAEQLGLDVDDGIVVDHLGRTSRAGTYAAGECSTLRIGEGRRRDEDLASARASGIRAATGVLVDAGDVDAPGPVDPTPPRRWSVQAGLRITTVGDVIDAVAPGAGVQPEADGHGRLIVVADDVDAGRYEAVAVRDGIVVGAVSIAERPNPRGVVAQVGRPWHE</sequence>
<evidence type="ECO:0000259" key="5">
    <source>
        <dbReference type="Pfam" id="PF07992"/>
    </source>
</evidence>
<dbReference type="eggNOG" id="COG0446">
    <property type="taxonomic scope" value="Bacteria"/>
</dbReference>
<dbReference type="PANTHER" id="PTHR43557">
    <property type="entry name" value="APOPTOSIS-INDUCING FACTOR 1"/>
    <property type="match status" value="1"/>
</dbReference>
<dbReference type="GO" id="GO:0005737">
    <property type="term" value="C:cytoplasm"/>
    <property type="evidence" value="ECO:0007669"/>
    <property type="project" value="TreeGrafter"/>
</dbReference>
<organism evidence="6 7">
    <name type="scientific">Corynebacterium freneyi DNF00450</name>
    <dbReference type="NCBI Taxonomy" id="1287475"/>
    <lineage>
        <taxon>Bacteria</taxon>
        <taxon>Bacillati</taxon>
        <taxon>Actinomycetota</taxon>
        <taxon>Actinomycetes</taxon>
        <taxon>Mycobacteriales</taxon>
        <taxon>Corynebacteriaceae</taxon>
        <taxon>Corynebacterium</taxon>
    </lineage>
</organism>
<accession>A0A096A687</accession>
<comment type="caution">
    <text evidence="6">The sequence shown here is derived from an EMBL/GenBank/DDBJ whole genome shotgun (WGS) entry which is preliminary data.</text>
</comment>
<dbReference type="RefSeq" id="WP_035122463.1">
    <property type="nucleotide sequence ID" value="NZ_JRNE01000055.1"/>
</dbReference>
<dbReference type="Proteomes" id="UP000029548">
    <property type="component" value="Unassembled WGS sequence"/>
</dbReference>
<dbReference type="InterPro" id="IPR036188">
    <property type="entry name" value="FAD/NAD-bd_sf"/>
</dbReference>
<protein>
    <recommendedName>
        <fullName evidence="5">FAD/NAD(P)-binding domain-containing protein</fullName>
    </recommendedName>
</protein>
<proteinExistence type="predicted"/>
<feature type="domain" description="FAD/NAD(P)-binding" evidence="5">
    <location>
        <begin position="6"/>
        <end position="251"/>
    </location>
</feature>
<dbReference type="InterPro" id="IPR050446">
    <property type="entry name" value="FAD-oxidoreductase/Apoptosis"/>
</dbReference>